<dbReference type="SUPFAM" id="SSF53098">
    <property type="entry name" value="Ribonuclease H-like"/>
    <property type="match status" value="1"/>
</dbReference>
<accession>A0A2W5SFT6</accession>
<evidence type="ECO:0000313" key="3">
    <source>
        <dbReference type="EMBL" id="PZQ78443.1"/>
    </source>
</evidence>
<comment type="caution">
    <text evidence="3">The sequence shown here is derived from an EMBL/GenBank/DDBJ whole genome shotgun (WGS) entry which is preliminary data.</text>
</comment>
<dbReference type="PANTHER" id="PTHR46889:SF4">
    <property type="entry name" value="TRANSPOSASE INSO FOR INSERTION SEQUENCE ELEMENT IS911B-RELATED"/>
    <property type="match status" value="1"/>
</dbReference>
<dbReference type="Pfam" id="PF13333">
    <property type="entry name" value="rve_2"/>
    <property type="match status" value="1"/>
</dbReference>
<dbReference type="Gene3D" id="3.30.420.10">
    <property type="entry name" value="Ribonuclease H-like superfamily/Ribonuclease H"/>
    <property type="match status" value="1"/>
</dbReference>
<dbReference type="Pfam" id="PF13276">
    <property type="entry name" value="HTH_21"/>
    <property type="match status" value="1"/>
</dbReference>
<dbReference type="InterPro" id="IPR036397">
    <property type="entry name" value="RNaseH_sf"/>
</dbReference>
<dbReference type="PROSITE" id="PS50994">
    <property type="entry name" value="INTEGRASE"/>
    <property type="match status" value="1"/>
</dbReference>
<gene>
    <name evidence="3" type="ORF">DI563_00240</name>
</gene>
<dbReference type="InterPro" id="IPR025948">
    <property type="entry name" value="HTH-like_dom"/>
</dbReference>
<feature type="coiled-coil region" evidence="1">
    <location>
        <begin position="181"/>
        <end position="208"/>
    </location>
</feature>
<evidence type="ECO:0000256" key="1">
    <source>
        <dbReference type="SAM" id="Coils"/>
    </source>
</evidence>
<dbReference type="GO" id="GO:0003676">
    <property type="term" value="F:nucleic acid binding"/>
    <property type="evidence" value="ECO:0007669"/>
    <property type="project" value="InterPro"/>
</dbReference>
<keyword evidence="1" id="KW-0175">Coiled coil</keyword>
<dbReference type="NCBIfam" id="NF033516">
    <property type="entry name" value="transpos_IS3"/>
    <property type="match status" value="1"/>
</dbReference>
<feature type="domain" description="Integrase catalytic" evidence="2">
    <location>
        <begin position="346"/>
        <end position="511"/>
    </location>
</feature>
<dbReference type="InterPro" id="IPR048020">
    <property type="entry name" value="Transpos_IS3"/>
</dbReference>
<protein>
    <submittedName>
        <fullName evidence="3">IS3 family transposase</fullName>
    </submittedName>
</protein>
<reference evidence="3 4" key="1">
    <citation type="submission" date="2017-08" db="EMBL/GenBank/DDBJ databases">
        <title>Infants hospitalized years apart are colonized by the same room-sourced microbial strains.</title>
        <authorList>
            <person name="Brooks B."/>
            <person name="Olm M.R."/>
            <person name="Firek B.A."/>
            <person name="Baker R."/>
            <person name="Thomas B.C."/>
            <person name="Morowitz M.J."/>
            <person name="Banfield J.F."/>
        </authorList>
    </citation>
    <scope>NUCLEOTIDE SEQUENCE [LARGE SCALE GENOMIC DNA]</scope>
    <source>
        <strain evidence="3">S2_005_003_R2_41</strain>
    </source>
</reference>
<dbReference type="GO" id="GO:0015074">
    <property type="term" value="P:DNA integration"/>
    <property type="evidence" value="ECO:0007669"/>
    <property type="project" value="InterPro"/>
</dbReference>
<organism evidence="3 4">
    <name type="scientific">Variovorax paradoxus</name>
    <dbReference type="NCBI Taxonomy" id="34073"/>
    <lineage>
        <taxon>Bacteria</taxon>
        <taxon>Pseudomonadati</taxon>
        <taxon>Pseudomonadota</taxon>
        <taxon>Betaproteobacteria</taxon>
        <taxon>Burkholderiales</taxon>
        <taxon>Comamonadaceae</taxon>
        <taxon>Variovorax</taxon>
    </lineage>
</organism>
<dbReference type="SUPFAM" id="SSF46689">
    <property type="entry name" value="Homeodomain-like"/>
    <property type="match status" value="1"/>
</dbReference>
<dbReference type="InterPro" id="IPR009057">
    <property type="entry name" value="Homeodomain-like_sf"/>
</dbReference>
<dbReference type="Pfam" id="PF00665">
    <property type="entry name" value="rve"/>
    <property type="match status" value="1"/>
</dbReference>
<sequence length="514" mass="58780">MYSYEDRVRAVQLYIKLGKRSGATIRQLGYPTKNSLKSWHEEYELHLDLSAGYVRSKPKYSQNQKEKAVEHYAEHGRCIASTIKALGYPGRDSLRAWIDELDPGSRQRVVGRAVSAPRPPELKKLAVLELCTREGSARVVAQKLGVSRPTLYNWKNTLVGPEVPAPMKRHKDLPPEPQPERAELERQVESLRRDIRRLQLEHDLLKKASEIIKKDLGVGLQLLTNREKTLLVDALKQTYALPDLLTELGLARSSYFYHRARLQIADKYAGARRAIADIFELNHRCYGYRRIQAVLNRQCVRLSEKVVQRLMKQECLVVAKPRRRRYGSYLGEISPAPENLVNRDFKAAAPNEKWLTDISEFQIAAGKVYLSPMIDCFDGQVVSWSIGTRPDAELVNTMLDAAIETIPADSERPVVHSDRGAHYRWPGWLSRIADAKLIRSMSRKGCSPDNAACEGFFGRLKTEMFYPRDWRATSIDQFTKALDSYIRWYNEKRIKISLGALSPVEYRKSLEIAA</sequence>
<dbReference type="InterPro" id="IPR050900">
    <property type="entry name" value="Transposase_IS3/IS150/IS904"/>
</dbReference>
<dbReference type="InterPro" id="IPR012337">
    <property type="entry name" value="RNaseH-like_sf"/>
</dbReference>
<name>A0A2W5SFT6_VARPD</name>
<dbReference type="PANTHER" id="PTHR46889">
    <property type="entry name" value="TRANSPOSASE INSF FOR INSERTION SEQUENCE IS3B-RELATED"/>
    <property type="match status" value="1"/>
</dbReference>
<proteinExistence type="predicted"/>
<dbReference type="EMBL" id="QFPP01000001">
    <property type="protein sequence ID" value="PZQ78443.1"/>
    <property type="molecule type" value="Genomic_DNA"/>
</dbReference>
<evidence type="ECO:0000313" key="4">
    <source>
        <dbReference type="Proteomes" id="UP000249135"/>
    </source>
</evidence>
<dbReference type="Proteomes" id="UP000249135">
    <property type="component" value="Unassembled WGS sequence"/>
</dbReference>
<evidence type="ECO:0000259" key="2">
    <source>
        <dbReference type="PROSITE" id="PS50994"/>
    </source>
</evidence>
<dbReference type="AlphaFoldDB" id="A0A2W5SFT6"/>
<dbReference type="InterPro" id="IPR001584">
    <property type="entry name" value="Integrase_cat-core"/>
</dbReference>